<accession>A0AAP6ZZA2</accession>
<gene>
    <name evidence="1" type="ORF">HMI46_05735</name>
</gene>
<organism evidence="1 2">
    <name type="scientific">Paenibacillus alvei</name>
    <name type="common">Bacillus alvei</name>
    <dbReference type="NCBI Taxonomy" id="44250"/>
    <lineage>
        <taxon>Bacteria</taxon>
        <taxon>Bacillati</taxon>
        <taxon>Bacillota</taxon>
        <taxon>Bacilli</taxon>
        <taxon>Bacillales</taxon>
        <taxon>Paenibacillaceae</taxon>
        <taxon>Paenibacillus</taxon>
    </lineage>
</organism>
<dbReference type="EMBL" id="JABFOR010000005">
    <property type="protein sequence ID" value="NOJ70052.1"/>
    <property type="molecule type" value="Genomic_DNA"/>
</dbReference>
<reference evidence="1 2" key="1">
    <citation type="submission" date="2020-05" db="EMBL/GenBank/DDBJ databases">
        <title>Whole genome sequencing and identification of novel metabolites from Paenibacillus alvei strain JR949.</title>
        <authorList>
            <person name="Rajendhran J."/>
            <person name="Sree Pranav P."/>
            <person name="Mahalakshmi B."/>
            <person name="Karthikeyan R."/>
        </authorList>
    </citation>
    <scope>NUCLEOTIDE SEQUENCE [LARGE SCALE GENOMIC DNA]</scope>
    <source>
        <strain evidence="1 2">JR949</strain>
    </source>
</reference>
<protein>
    <submittedName>
        <fullName evidence="1">Uncharacterized protein</fullName>
    </submittedName>
</protein>
<evidence type="ECO:0000313" key="2">
    <source>
        <dbReference type="Proteomes" id="UP000552038"/>
    </source>
</evidence>
<proteinExistence type="predicted"/>
<dbReference type="AlphaFoldDB" id="A0AAP6ZZA2"/>
<comment type="caution">
    <text evidence="1">The sequence shown here is derived from an EMBL/GenBank/DDBJ whole genome shotgun (WGS) entry which is preliminary data.</text>
</comment>
<evidence type="ECO:0000313" key="1">
    <source>
        <dbReference type="EMBL" id="NOJ70052.1"/>
    </source>
</evidence>
<name>A0AAP6ZZA2_PAEAL</name>
<sequence>MSVLHLGINVHIWQVYNVIAVYEALGVQGIPVVNDLEGLDVKYFSLDEPIPDLNPFNKMYLRKAGYIQKW</sequence>
<dbReference type="Proteomes" id="UP000552038">
    <property type="component" value="Unassembled WGS sequence"/>
</dbReference>